<proteinExistence type="predicted"/>
<accession>A0A1J1HLT8</accession>
<feature type="region of interest" description="Disordered" evidence="1">
    <location>
        <begin position="59"/>
        <end position="78"/>
    </location>
</feature>
<dbReference type="Proteomes" id="UP000183832">
    <property type="component" value="Unassembled WGS sequence"/>
</dbReference>
<evidence type="ECO:0000313" key="2">
    <source>
        <dbReference type="EMBL" id="CRK88891.1"/>
    </source>
</evidence>
<dbReference type="EMBL" id="CVRI01000010">
    <property type="protein sequence ID" value="CRK88891.1"/>
    <property type="molecule type" value="Genomic_DNA"/>
</dbReference>
<evidence type="ECO:0000313" key="3">
    <source>
        <dbReference type="Proteomes" id="UP000183832"/>
    </source>
</evidence>
<reference evidence="2 3" key="1">
    <citation type="submission" date="2015-04" db="EMBL/GenBank/DDBJ databases">
        <authorList>
            <person name="Syromyatnikov M.Y."/>
            <person name="Popov V.N."/>
        </authorList>
    </citation>
    <scope>NUCLEOTIDE SEQUENCE [LARGE SCALE GENOMIC DNA]</scope>
</reference>
<sequence>MRLAFIINSTVGFEKLLADKFIRLQFSVSYLRALETTLRRSRKRKQMFNFATSINISMSLNSQRNEHQKANGKNNKTN</sequence>
<keyword evidence="3" id="KW-1185">Reference proteome</keyword>
<name>A0A1J1HLT8_9DIPT</name>
<protein>
    <submittedName>
        <fullName evidence="2">CLUMA_CG002849, isoform A</fullName>
    </submittedName>
</protein>
<evidence type="ECO:0000256" key="1">
    <source>
        <dbReference type="SAM" id="MobiDB-lite"/>
    </source>
</evidence>
<organism evidence="2 3">
    <name type="scientific">Clunio marinus</name>
    <dbReference type="NCBI Taxonomy" id="568069"/>
    <lineage>
        <taxon>Eukaryota</taxon>
        <taxon>Metazoa</taxon>
        <taxon>Ecdysozoa</taxon>
        <taxon>Arthropoda</taxon>
        <taxon>Hexapoda</taxon>
        <taxon>Insecta</taxon>
        <taxon>Pterygota</taxon>
        <taxon>Neoptera</taxon>
        <taxon>Endopterygota</taxon>
        <taxon>Diptera</taxon>
        <taxon>Nematocera</taxon>
        <taxon>Chironomoidea</taxon>
        <taxon>Chironomidae</taxon>
        <taxon>Clunio</taxon>
    </lineage>
</organism>
<gene>
    <name evidence="2" type="ORF">CLUMA_CG002849</name>
</gene>
<dbReference type="AlphaFoldDB" id="A0A1J1HLT8"/>